<dbReference type="PANTHER" id="PTHR32401">
    <property type="entry name" value="CONCANAVALIN A-LIKE LECTIN FAMILY PROTEIN"/>
    <property type="match status" value="1"/>
</dbReference>
<evidence type="ECO:0000256" key="1">
    <source>
        <dbReference type="ARBA" id="ARBA00007606"/>
    </source>
</evidence>
<evidence type="ECO:0000259" key="4">
    <source>
        <dbReference type="Pfam" id="PF00139"/>
    </source>
</evidence>
<evidence type="ECO:0000256" key="3">
    <source>
        <dbReference type="SAM" id="Phobius"/>
    </source>
</evidence>
<proteinExistence type="inferred from homology"/>
<gene>
    <name evidence="5" type="ORF">Din_032032</name>
</gene>
<feature type="domain" description="Legume lectin" evidence="4">
    <location>
        <begin position="52"/>
        <end position="277"/>
    </location>
</feature>
<accession>A0A5B7B4L9</accession>
<dbReference type="Pfam" id="PF00139">
    <property type="entry name" value="Lectin_legB"/>
    <property type="match status" value="1"/>
</dbReference>
<evidence type="ECO:0000313" key="5">
    <source>
        <dbReference type="EMBL" id="MPA62591.1"/>
    </source>
</evidence>
<dbReference type="CDD" id="cd06899">
    <property type="entry name" value="lectin_legume_LecRK_Arcelin_ConA"/>
    <property type="match status" value="1"/>
</dbReference>
<dbReference type="InterPro" id="IPR016363">
    <property type="entry name" value="L-lectin"/>
</dbReference>
<keyword evidence="3" id="KW-0812">Transmembrane</keyword>
<organism evidence="5">
    <name type="scientific">Davidia involucrata</name>
    <name type="common">Dove tree</name>
    <dbReference type="NCBI Taxonomy" id="16924"/>
    <lineage>
        <taxon>Eukaryota</taxon>
        <taxon>Viridiplantae</taxon>
        <taxon>Streptophyta</taxon>
        <taxon>Embryophyta</taxon>
        <taxon>Tracheophyta</taxon>
        <taxon>Spermatophyta</taxon>
        <taxon>Magnoliopsida</taxon>
        <taxon>eudicotyledons</taxon>
        <taxon>Gunneridae</taxon>
        <taxon>Pentapetalae</taxon>
        <taxon>asterids</taxon>
        <taxon>Cornales</taxon>
        <taxon>Nyssaceae</taxon>
        <taxon>Davidia</taxon>
    </lineage>
</organism>
<dbReference type="Gene3D" id="2.60.120.200">
    <property type="match status" value="1"/>
</dbReference>
<dbReference type="PROSITE" id="PS00308">
    <property type="entry name" value="LECTIN_LEGUME_ALPHA"/>
    <property type="match status" value="1"/>
</dbReference>
<dbReference type="GO" id="GO:0030246">
    <property type="term" value="F:carbohydrate binding"/>
    <property type="evidence" value="ECO:0007669"/>
    <property type="project" value="UniProtKB-KW"/>
</dbReference>
<dbReference type="GO" id="GO:0004674">
    <property type="term" value="F:protein serine/threonine kinase activity"/>
    <property type="evidence" value="ECO:0007669"/>
    <property type="project" value="UniProtKB-EC"/>
</dbReference>
<keyword evidence="5" id="KW-0808">Transferase</keyword>
<dbReference type="InterPro" id="IPR000985">
    <property type="entry name" value="Lectin_LegA_CS"/>
</dbReference>
<dbReference type="PIRSF" id="PIRSF002690">
    <property type="entry name" value="L-type_lectin_plant"/>
    <property type="match status" value="1"/>
</dbReference>
<keyword evidence="3" id="KW-0472">Membrane</keyword>
<keyword evidence="5" id="KW-0418">Kinase</keyword>
<sequence length="279" mass="30979">MANCKQLASNKTPICLFTMAICNSSLFMIVTLYFSFIIPLATPLNFNLTPDDFDKNLKTYADASISSKGLELNPAQQQKAGRATYKEPLHLWDKASGKLAGFTTNFSFVIDSEGSPNYADGLAFFLVPKRSDILVTKGGAFGLPIDPVTIKPTSPFVAVEFDTFYNTGWDPDTSPATHVGIDISSLRSSASEVWLSDITHGKENKARIRYDSTSQILRVAFTNFKNNYTQEEVVQDTLSFKIDLRKYLPEWVDIGFSASTGGLVERNIVKSWEFSSELM</sequence>
<reference evidence="5" key="1">
    <citation type="submission" date="2019-08" db="EMBL/GenBank/DDBJ databases">
        <title>Reference gene set and small RNA set construction with multiple tissues from Davidia involucrata Baill.</title>
        <authorList>
            <person name="Yang H."/>
            <person name="Zhou C."/>
            <person name="Li G."/>
            <person name="Wang J."/>
            <person name="Gao P."/>
            <person name="Wang M."/>
            <person name="Wang R."/>
            <person name="Zhao Y."/>
        </authorList>
    </citation>
    <scope>NUCLEOTIDE SEQUENCE</scope>
    <source>
        <tissue evidence="5">Mixed with DoveR01_LX</tissue>
    </source>
</reference>
<dbReference type="InterPro" id="IPR019825">
    <property type="entry name" value="Lectin_legB_Mn/Ca_BS"/>
</dbReference>
<dbReference type="InterPro" id="IPR013320">
    <property type="entry name" value="ConA-like_dom_sf"/>
</dbReference>
<protein>
    <submittedName>
        <fullName evidence="5">Putative L-type lectin-domain containing receptor kinase IX.1-like</fullName>
        <ecNumber evidence="5">2.7.11.1</ecNumber>
    </submittedName>
</protein>
<feature type="transmembrane region" description="Helical" evidence="3">
    <location>
        <begin position="12"/>
        <end position="36"/>
    </location>
</feature>
<dbReference type="EMBL" id="GHES01032032">
    <property type="protein sequence ID" value="MPA62591.1"/>
    <property type="molecule type" value="Transcribed_RNA"/>
</dbReference>
<dbReference type="InterPro" id="IPR001220">
    <property type="entry name" value="Legume_lectin_dom"/>
</dbReference>
<name>A0A5B7B4L9_DAVIN</name>
<keyword evidence="3" id="KW-1133">Transmembrane helix</keyword>
<comment type="similarity">
    <text evidence="1">Belongs to the leguminous lectin family.</text>
</comment>
<dbReference type="AlphaFoldDB" id="A0A5B7B4L9"/>
<dbReference type="PANTHER" id="PTHR32401:SF49">
    <property type="entry name" value="OS10G0129200 PROTEIN"/>
    <property type="match status" value="1"/>
</dbReference>
<evidence type="ECO:0000256" key="2">
    <source>
        <dbReference type="ARBA" id="ARBA00022734"/>
    </source>
</evidence>
<keyword evidence="2 5" id="KW-0430">Lectin</keyword>
<dbReference type="EC" id="2.7.11.1" evidence="5"/>
<dbReference type="PROSITE" id="PS00307">
    <property type="entry name" value="LECTIN_LEGUME_BETA"/>
    <property type="match status" value="1"/>
</dbReference>
<dbReference type="SUPFAM" id="SSF49899">
    <property type="entry name" value="Concanavalin A-like lectins/glucanases"/>
    <property type="match status" value="1"/>
</dbReference>
<dbReference type="InterPro" id="IPR050258">
    <property type="entry name" value="Leguminous_Lectin"/>
</dbReference>
<keyword evidence="5" id="KW-0675">Receptor</keyword>